<sequence>MSRRPKGVAAKFQFSTLQILSTKKAKVIWQVLTDFEINIGIYWFHQSLDHNKSQRGGDGI</sequence>
<gene>
    <name evidence="1" type="ORF">SAMN05421852_1361</name>
</gene>
<dbReference type="AlphaFoldDB" id="A0A1I3V6H4"/>
<evidence type="ECO:0000313" key="2">
    <source>
        <dbReference type="Proteomes" id="UP000199545"/>
    </source>
</evidence>
<reference evidence="1 2" key="1">
    <citation type="submission" date="2016-10" db="EMBL/GenBank/DDBJ databases">
        <authorList>
            <person name="de Groot N.N."/>
        </authorList>
    </citation>
    <scope>NUCLEOTIDE SEQUENCE [LARGE SCALE GENOMIC DNA]</scope>
    <source>
        <strain evidence="1 2">DSM 44778</strain>
    </source>
</reference>
<dbReference type="EMBL" id="FORR01000036">
    <property type="protein sequence ID" value="SFJ90895.1"/>
    <property type="molecule type" value="Genomic_DNA"/>
</dbReference>
<evidence type="ECO:0000313" key="1">
    <source>
        <dbReference type="EMBL" id="SFJ90895.1"/>
    </source>
</evidence>
<accession>A0A1I3V6H4</accession>
<organism evidence="1 2">
    <name type="scientific">Thermoflavimicrobium dichotomicum</name>
    <dbReference type="NCBI Taxonomy" id="46223"/>
    <lineage>
        <taxon>Bacteria</taxon>
        <taxon>Bacillati</taxon>
        <taxon>Bacillota</taxon>
        <taxon>Bacilli</taxon>
        <taxon>Bacillales</taxon>
        <taxon>Thermoactinomycetaceae</taxon>
        <taxon>Thermoflavimicrobium</taxon>
    </lineage>
</organism>
<name>A0A1I3V6H4_9BACL</name>
<dbReference type="Proteomes" id="UP000199545">
    <property type="component" value="Unassembled WGS sequence"/>
</dbReference>
<keyword evidence="2" id="KW-1185">Reference proteome</keyword>
<dbReference type="RefSeq" id="WP_093231732.1">
    <property type="nucleotide sequence ID" value="NZ_FORR01000036.1"/>
</dbReference>
<protein>
    <submittedName>
        <fullName evidence="1">Uncharacterized protein</fullName>
    </submittedName>
</protein>
<proteinExistence type="predicted"/>